<name>A0A645HS21_9ZZZZ</name>
<accession>A0A645HS21</accession>
<sequence>MVNKYELNVLKNNSTIQNYLENLYTIDLLDRYLPVEKAEELNVLDIGSKNWFYASAEYQFFKKYSEKLALDGIEIDSNRLYSNFYSRAEVAKFYTKNLDDANYIKGDFLQHNKEYDYLIWFLPFVFKRPHLLWGLPEKYFKPDKMLAHAFESLKFSEGKSGKIFIINQGNDEFLAQKKLCDDLNLPYNEIGEVKSPFMTYKHPRFLILVG</sequence>
<proteinExistence type="predicted"/>
<reference evidence="1" key="1">
    <citation type="submission" date="2019-08" db="EMBL/GenBank/DDBJ databases">
        <authorList>
            <person name="Kucharzyk K."/>
            <person name="Murdoch R.W."/>
            <person name="Higgins S."/>
            <person name="Loffler F."/>
        </authorList>
    </citation>
    <scope>NUCLEOTIDE SEQUENCE</scope>
</reference>
<protein>
    <recommendedName>
        <fullName evidence="2">Methyltransferase type 11 domain-containing protein</fullName>
    </recommendedName>
</protein>
<comment type="caution">
    <text evidence="1">The sequence shown here is derived from an EMBL/GenBank/DDBJ whole genome shotgun (WGS) entry which is preliminary data.</text>
</comment>
<dbReference type="EMBL" id="VSSQ01098969">
    <property type="protein sequence ID" value="MPN41727.1"/>
    <property type="molecule type" value="Genomic_DNA"/>
</dbReference>
<evidence type="ECO:0008006" key="2">
    <source>
        <dbReference type="Google" id="ProtNLM"/>
    </source>
</evidence>
<organism evidence="1">
    <name type="scientific">bioreactor metagenome</name>
    <dbReference type="NCBI Taxonomy" id="1076179"/>
    <lineage>
        <taxon>unclassified sequences</taxon>
        <taxon>metagenomes</taxon>
        <taxon>ecological metagenomes</taxon>
    </lineage>
</organism>
<gene>
    <name evidence="1" type="ORF">SDC9_189282</name>
</gene>
<dbReference type="AlphaFoldDB" id="A0A645HS21"/>
<evidence type="ECO:0000313" key="1">
    <source>
        <dbReference type="EMBL" id="MPN41727.1"/>
    </source>
</evidence>